<dbReference type="RefSeq" id="WP_092896498.1">
    <property type="nucleotide sequence ID" value="NZ_FOKK01000005.1"/>
</dbReference>
<sequence>MDNDDSIFISGIHNWCDRWCERCSFTARCRVFEKEGERDLKDPEDFWNDLSQNFKETLEMLRLMAEGNGFDIDNIVEENKNDTSMSPEDELLDEHALSVITNKYLFEGKEWLDSSKVKDYLAELSQQVNLGLMDLSEAQIQGAKIEEGLEVIQWYLFFIHVKSKRVLNDISDDFWEEYPESEKSYNGSAKIAMISIERSMQAWSILLDALRSEQDSILSLLVLLEKSRNLLADLVPNYAQFIRPGFDE</sequence>
<dbReference type="OrthoDB" id="1114593at2"/>
<dbReference type="EMBL" id="FOKK01000005">
    <property type="protein sequence ID" value="SFB21514.1"/>
    <property type="molecule type" value="Genomic_DNA"/>
</dbReference>
<accession>A0A1I0Z7C5</accession>
<evidence type="ECO:0000313" key="2">
    <source>
        <dbReference type="Proteomes" id="UP000198790"/>
    </source>
</evidence>
<keyword evidence="2" id="KW-1185">Reference proteome</keyword>
<evidence type="ECO:0000313" key="1">
    <source>
        <dbReference type="EMBL" id="SFB21514.1"/>
    </source>
</evidence>
<reference evidence="1 2" key="1">
    <citation type="submission" date="2016-10" db="EMBL/GenBank/DDBJ databases">
        <authorList>
            <person name="de Groot N.N."/>
        </authorList>
    </citation>
    <scope>NUCLEOTIDE SEQUENCE [LARGE SCALE GENOMIC DNA]</scope>
    <source>
        <strain evidence="1 2">DSM 23399</strain>
    </source>
</reference>
<organism evidence="1 2">
    <name type="scientific">Algoriphagus aquimarinus</name>
    <dbReference type="NCBI Taxonomy" id="237018"/>
    <lineage>
        <taxon>Bacteria</taxon>
        <taxon>Pseudomonadati</taxon>
        <taxon>Bacteroidota</taxon>
        <taxon>Cytophagia</taxon>
        <taxon>Cytophagales</taxon>
        <taxon>Cyclobacteriaceae</taxon>
        <taxon>Algoriphagus</taxon>
    </lineage>
</organism>
<proteinExistence type="predicted"/>
<dbReference type="Proteomes" id="UP000198790">
    <property type="component" value="Unassembled WGS sequence"/>
</dbReference>
<dbReference type="AlphaFoldDB" id="A0A1I0Z7C5"/>
<gene>
    <name evidence="1" type="ORF">SAMN04489723_105306</name>
</gene>
<protein>
    <submittedName>
        <fullName evidence="1">Uncharacterized protein</fullName>
    </submittedName>
</protein>
<dbReference type="STRING" id="237018.SAMN04489723_105306"/>
<name>A0A1I0Z7C5_9BACT</name>